<dbReference type="EMBL" id="CP006939">
    <property type="protein sequence ID" value="AHC13509.1"/>
    <property type="molecule type" value="Genomic_DNA"/>
</dbReference>
<evidence type="ECO:0000313" key="1">
    <source>
        <dbReference type="EMBL" id="AHC13509.1"/>
    </source>
</evidence>
<protein>
    <recommendedName>
        <fullName evidence="3">Molecular chaperone Tir</fullName>
    </recommendedName>
</protein>
<dbReference type="OrthoDB" id="361060at2"/>
<dbReference type="KEGG" id="slr:L21SP2_0063"/>
<dbReference type="AlphaFoldDB" id="V5WD90"/>
<gene>
    <name evidence="1" type="ORF">L21SP2_0063</name>
</gene>
<dbReference type="STRING" id="1307761.L21SP2_0063"/>
<dbReference type="SUPFAM" id="SSF69635">
    <property type="entry name" value="Type III secretory system chaperone-like"/>
    <property type="match status" value="1"/>
</dbReference>
<evidence type="ECO:0008006" key="3">
    <source>
        <dbReference type="Google" id="ProtNLM"/>
    </source>
</evidence>
<name>V5WD90_9SPIO</name>
<dbReference type="Gene3D" id="3.30.1460.10">
    <property type="match status" value="1"/>
</dbReference>
<proteinExistence type="predicted"/>
<dbReference type="HOGENOM" id="CLU_151808_1_0_12"/>
<dbReference type="RefSeq" id="WP_024266442.1">
    <property type="nucleotide sequence ID" value="NC_023035.1"/>
</dbReference>
<dbReference type="eggNOG" id="ENOG502ZPB9">
    <property type="taxonomic scope" value="Bacteria"/>
</dbReference>
<evidence type="ECO:0000313" key="2">
    <source>
        <dbReference type="Proteomes" id="UP000018680"/>
    </source>
</evidence>
<accession>V5WD90</accession>
<organism evidence="1 2">
    <name type="scientific">Salinispira pacifica</name>
    <dbReference type="NCBI Taxonomy" id="1307761"/>
    <lineage>
        <taxon>Bacteria</taxon>
        <taxon>Pseudomonadati</taxon>
        <taxon>Spirochaetota</taxon>
        <taxon>Spirochaetia</taxon>
        <taxon>Spirochaetales</taxon>
        <taxon>Spirochaetaceae</taxon>
        <taxon>Salinispira</taxon>
    </lineage>
</organism>
<dbReference type="InterPro" id="IPR054345">
    <property type="entry name" value="Tir-like"/>
</dbReference>
<dbReference type="Pfam" id="PF22550">
    <property type="entry name" value="CesT_Tir_1"/>
    <property type="match status" value="1"/>
</dbReference>
<sequence>MNVERIERYLLALAVTYEKVSEDVWIINDPDKGLNQIVLFVDESLLTVRTKVMNYPVTDDKKSLRLFRELLQLNRDLVHGAYAIEDDYIILMDTLELETMDREELQASLDAIGLGLAEHYDRLKQFLPGHEQEA</sequence>
<keyword evidence="2" id="KW-1185">Reference proteome</keyword>
<reference evidence="1 2" key="1">
    <citation type="journal article" date="2015" name="Stand. Genomic Sci.">
        <title>Complete genome sequence and description of Salinispira pacifica gen. nov., sp. nov., a novel spirochaete isolated form a hypersaline microbial mat.</title>
        <authorList>
            <person name="Ben Hania W."/>
            <person name="Joseph M."/>
            <person name="Schumann P."/>
            <person name="Bunk B."/>
            <person name="Fiebig A."/>
            <person name="Sproer C."/>
            <person name="Klenk H.P."/>
            <person name="Fardeau M.L."/>
            <person name="Spring S."/>
        </authorList>
    </citation>
    <scope>NUCLEOTIDE SEQUENCE [LARGE SCALE GENOMIC DNA]</scope>
    <source>
        <strain evidence="1 2">L21-RPul-D2</strain>
    </source>
</reference>
<dbReference type="Proteomes" id="UP000018680">
    <property type="component" value="Chromosome"/>
</dbReference>